<organism evidence="1 2">
    <name type="scientific">Dendrothele bispora (strain CBS 962.96)</name>
    <dbReference type="NCBI Taxonomy" id="1314807"/>
    <lineage>
        <taxon>Eukaryota</taxon>
        <taxon>Fungi</taxon>
        <taxon>Dikarya</taxon>
        <taxon>Basidiomycota</taxon>
        <taxon>Agaricomycotina</taxon>
        <taxon>Agaricomycetes</taxon>
        <taxon>Agaricomycetidae</taxon>
        <taxon>Agaricales</taxon>
        <taxon>Agaricales incertae sedis</taxon>
        <taxon>Dendrothele</taxon>
    </lineage>
</organism>
<sequence length="109" mass="12146">MDDLHLEVFFCSRDDRGFSNSLPFKLHSDNSWEANRCHSKESITQPTVQNFYEEEINIVKAVCLSITRPICSQQAFSLALIFGDPKDGQAVTGVAADNTKVICHVGDIL</sequence>
<gene>
    <name evidence="1" type="ORF">K435DRAFT_804612</name>
</gene>
<dbReference type="EMBL" id="ML179465">
    <property type="protein sequence ID" value="THU87075.1"/>
    <property type="molecule type" value="Genomic_DNA"/>
</dbReference>
<reference evidence="1 2" key="1">
    <citation type="journal article" date="2019" name="Nat. Ecol. Evol.">
        <title>Megaphylogeny resolves global patterns of mushroom evolution.</title>
        <authorList>
            <person name="Varga T."/>
            <person name="Krizsan K."/>
            <person name="Foldi C."/>
            <person name="Dima B."/>
            <person name="Sanchez-Garcia M."/>
            <person name="Sanchez-Ramirez S."/>
            <person name="Szollosi G.J."/>
            <person name="Szarkandi J.G."/>
            <person name="Papp V."/>
            <person name="Albert L."/>
            <person name="Andreopoulos W."/>
            <person name="Angelini C."/>
            <person name="Antonin V."/>
            <person name="Barry K.W."/>
            <person name="Bougher N.L."/>
            <person name="Buchanan P."/>
            <person name="Buyck B."/>
            <person name="Bense V."/>
            <person name="Catcheside P."/>
            <person name="Chovatia M."/>
            <person name="Cooper J."/>
            <person name="Damon W."/>
            <person name="Desjardin D."/>
            <person name="Finy P."/>
            <person name="Geml J."/>
            <person name="Haridas S."/>
            <person name="Hughes K."/>
            <person name="Justo A."/>
            <person name="Karasinski D."/>
            <person name="Kautmanova I."/>
            <person name="Kiss B."/>
            <person name="Kocsube S."/>
            <person name="Kotiranta H."/>
            <person name="LaButti K.M."/>
            <person name="Lechner B.E."/>
            <person name="Liimatainen K."/>
            <person name="Lipzen A."/>
            <person name="Lukacs Z."/>
            <person name="Mihaltcheva S."/>
            <person name="Morgado L.N."/>
            <person name="Niskanen T."/>
            <person name="Noordeloos M.E."/>
            <person name="Ohm R.A."/>
            <person name="Ortiz-Santana B."/>
            <person name="Ovrebo C."/>
            <person name="Racz N."/>
            <person name="Riley R."/>
            <person name="Savchenko A."/>
            <person name="Shiryaev A."/>
            <person name="Soop K."/>
            <person name="Spirin V."/>
            <person name="Szebenyi C."/>
            <person name="Tomsovsky M."/>
            <person name="Tulloss R.E."/>
            <person name="Uehling J."/>
            <person name="Grigoriev I.V."/>
            <person name="Vagvolgyi C."/>
            <person name="Papp T."/>
            <person name="Martin F.M."/>
            <person name="Miettinen O."/>
            <person name="Hibbett D.S."/>
            <person name="Nagy L.G."/>
        </authorList>
    </citation>
    <scope>NUCLEOTIDE SEQUENCE [LARGE SCALE GENOMIC DNA]</scope>
    <source>
        <strain evidence="1 2">CBS 962.96</strain>
    </source>
</reference>
<proteinExistence type="predicted"/>
<keyword evidence="2" id="KW-1185">Reference proteome</keyword>
<protein>
    <submittedName>
        <fullName evidence="1">Uncharacterized protein</fullName>
    </submittedName>
</protein>
<evidence type="ECO:0000313" key="2">
    <source>
        <dbReference type="Proteomes" id="UP000297245"/>
    </source>
</evidence>
<dbReference type="Proteomes" id="UP000297245">
    <property type="component" value="Unassembled WGS sequence"/>
</dbReference>
<evidence type="ECO:0000313" key="1">
    <source>
        <dbReference type="EMBL" id="THU87075.1"/>
    </source>
</evidence>
<name>A0A4V4HDG0_DENBC</name>
<dbReference type="OrthoDB" id="3225429at2759"/>
<dbReference type="AlphaFoldDB" id="A0A4V4HDG0"/>
<accession>A0A4V4HDG0</accession>